<dbReference type="EMBL" id="JBHLXJ010000016">
    <property type="protein sequence ID" value="MFC0351261.1"/>
    <property type="molecule type" value="Genomic_DNA"/>
</dbReference>
<feature type="region of interest" description="Disordered" evidence="6">
    <location>
        <begin position="471"/>
        <end position="500"/>
    </location>
</feature>
<dbReference type="Pfam" id="PF17820">
    <property type="entry name" value="PDZ_6"/>
    <property type="match status" value="1"/>
</dbReference>
<accession>A0ABV6IHE6</accession>
<evidence type="ECO:0000313" key="8">
    <source>
        <dbReference type="EMBL" id="MFC0351261.1"/>
    </source>
</evidence>
<dbReference type="NCBIfam" id="TIGR00225">
    <property type="entry name" value="prc"/>
    <property type="match status" value="1"/>
</dbReference>
<evidence type="ECO:0000313" key="9">
    <source>
        <dbReference type="Proteomes" id="UP001589844"/>
    </source>
</evidence>
<evidence type="ECO:0000256" key="6">
    <source>
        <dbReference type="SAM" id="MobiDB-lite"/>
    </source>
</evidence>
<dbReference type="InterPro" id="IPR055210">
    <property type="entry name" value="CtpA/B_N"/>
</dbReference>
<dbReference type="SMART" id="SM00245">
    <property type="entry name" value="TSPc"/>
    <property type="match status" value="1"/>
</dbReference>
<feature type="compositionally biased region" description="Low complexity" evidence="6">
    <location>
        <begin position="471"/>
        <end position="488"/>
    </location>
</feature>
<organism evidence="8 9">
    <name type="scientific">Undibacterium danionis</name>
    <dbReference type="NCBI Taxonomy" id="1812100"/>
    <lineage>
        <taxon>Bacteria</taxon>
        <taxon>Pseudomonadati</taxon>
        <taxon>Pseudomonadota</taxon>
        <taxon>Betaproteobacteria</taxon>
        <taxon>Burkholderiales</taxon>
        <taxon>Oxalobacteraceae</taxon>
        <taxon>Undibacterium</taxon>
    </lineage>
</organism>
<feature type="compositionally biased region" description="Basic and acidic residues" evidence="6">
    <location>
        <begin position="489"/>
        <end position="500"/>
    </location>
</feature>
<dbReference type="SUPFAM" id="SSF50156">
    <property type="entry name" value="PDZ domain-like"/>
    <property type="match status" value="1"/>
</dbReference>
<dbReference type="InterPro" id="IPR041489">
    <property type="entry name" value="PDZ_6"/>
</dbReference>
<dbReference type="CDD" id="cd06782">
    <property type="entry name" value="cpPDZ_CPP-like"/>
    <property type="match status" value="1"/>
</dbReference>
<dbReference type="InterPro" id="IPR005151">
    <property type="entry name" value="Tail-specific_protease"/>
</dbReference>
<dbReference type="Proteomes" id="UP001589844">
    <property type="component" value="Unassembled WGS sequence"/>
</dbReference>
<keyword evidence="4 5" id="KW-0720">Serine protease</keyword>
<dbReference type="SMART" id="SM00228">
    <property type="entry name" value="PDZ"/>
    <property type="match status" value="1"/>
</dbReference>
<evidence type="ECO:0000256" key="4">
    <source>
        <dbReference type="ARBA" id="ARBA00022825"/>
    </source>
</evidence>
<dbReference type="PANTHER" id="PTHR32060">
    <property type="entry name" value="TAIL-SPECIFIC PROTEASE"/>
    <property type="match status" value="1"/>
</dbReference>
<dbReference type="CDD" id="cd07560">
    <property type="entry name" value="Peptidase_S41_CPP"/>
    <property type="match status" value="1"/>
</dbReference>
<evidence type="ECO:0000259" key="7">
    <source>
        <dbReference type="PROSITE" id="PS50106"/>
    </source>
</evidence>
<dbReference type="SUPFAM" id="SSF52096">
    <property type="entry name" value="ClpP/crotonase"/>
    <property type="match status" value="1"/>
</dbReference>
<proteinExistence type="inferred from homology"/>
<dbReference type="Pfam" id="PF03572">
    <property type="entry name" value="Peptidase_S41"/>
    <property type="match status" value="1"/>
</dbReference>
<dbReference type="PANTHER" id="PTHR32060:SF30">
    <property type="entry name" value="CARBOXY-TERMINAL PROCESSING PROTEASE CTPA"/>
    <property type="match status" value="1"/>
</dbReference>
<dbReference type="Gene3D" id="3.30.750.44">
    <property type="match status" value="1"/>
</dbReference>
<dbReference type="RefSeq" id="WP_390213872.1">
    <property type="nucleotide sequence ID" value="NZ_JBHLXJ010000016.1"/>
</dbReference>
<evidence type="ECO:0000256" key="5">
    <source>
        <dbReference type="RuleBase" id="RU004404"/>
    </source>
</evidence>
<evidence type="ECO:0000256" key="2">
    <source>
        <dbReference type="ARBA" id="ARBA00022670"/>
    </source>
</evidence>
<dbReference type="Gene3D" id="2.30.42.10">
    <property type="match status" value="1"/>
</dbReference>
<gene>
    <name evidence="8" type="ORF">ACFFJH_15685</name>
</gene>
<dbReference type="Gene3D" id="3.90.226.10">
    <property type="entry name" value="2-enoyl-CoA Hydratase, Chain A, domain 1"/>
    <property type="match status" value="1"/>
</dbReference>
<dbReference type="PROSITE" id="PS50106">
    <property type="entry name" value="PDZ"/>
    <property type="match status" value="1"/>
</dbReference>
<name>A0ABV6IHE6_9BURK</name>
<keyword evidence="3 5" id="KW-0378">Hydrolase</keyword>
<dbReference type="InterPro" id="IPR004447">
    <property type="entry name" value="Peptidase_S41A"/>
</dbReference>
<dbReference type="InterPro" id="IPR036034">
    <property type="entry name" value="PDZ_sf"/>
</dbReference>
<protein>
    <submittedName>
        <fullName evidence="8">S41 family peptidase</fullName>
    </submittedName>
</protein>
<keyword evidence="9" id="KW-1185">Reference proteome</keyword>
<comment type="similarity">
    <text evidence="1 5">Belongs to the peptidase S41A family.</text>
</comment>
<sequence>MGSKLKNFGLIGFGVVAGIAASLQYSALAQKMGGGPLPLEKLSEFSEVFGMIKSDYVEPIDDEKLLTEAMNGMVSSLDPHSAYLDKKAFKELREGTEGKFVGLGVEVAMEDGYVKIVSPIEDSPAYRAGIQPGDLITRIDGAPIKGLSIDDAVKKMRGEPNSKITLTIARKTEDKPIVVTLTRELIKQHSVKGKVIEPGYAWLRISQFQEPTVEDMVKKINALYAQDPALKGLVLDLRNDPGGVLPGAVGVSAAFLPKDVAVVSTNGQVEDSKRTYFAKREFYVNGTGGGDPLAKLPAAIKTVPIVVLINTGTASASEIVAGALQDYRRAVVLGTQSFGKGSVQTVHQISADTGIKITTARYYTPLGRAIQAKGITPDLHVEETADGDGFNALRSREADLVKHLSNDKEAEKEAEVEKTAVDELEEEKRLIALAKKSKALEYGSKDDFQLAQALNHLKGLPVKLVAVKTSDAATSPVTTAATAAAPVKSKADKKAEPKKK</sequence>
<keyword evidence="2 5" id="KW-0645">Protease</keyword>
<dbReference type="InterPro" id="IPR001478">
    <property type="entry name" value="PDZ"/>
</dbReference>
<reference evidence="8 9" key="1">
    <citation type="submission" date="2024-09" db="EMBL/GenBank/DDBJ databases">
        <authorList>
            <person name="Sun Q."/>
            <person name="Mori K."/>
        </authorList>
    </citation>
    <scope>NUCLEOTIDE SEQUENCE [LARGE SCALE GENOMIC DNA]</scope>
    <source>
        <strain evidence="8 9">CCM 8677</strain>
    </source>
</reference>
<comment type="caution">
    <text evidence="8">The sequence shown here is derived from an EMBL/GenBank/DDBJ whole genome shotgun (WGS) entry which is preliminary data.</text>
</comment>
<evidence type="ECO:0000256" key="3">
    <source>
        <dbReference type="ARBA" id="ARBA00022801"/>
    </source>
</evidence>
<dbReference type="InterPro" id="IPR029045">
    <property type="entry name" value="ClpP/crotonase-like_dom_sf"/>
</dbReference>
<dbReference type="Pfam" id="PF22694">
    <property type="entry name" value="CtpB_N-like"/>
    <property type="match status" value="1"/>
</dbReference>
<feature type="domain" description="PDZ" evidence="7">
    <location>
        <begin position="89"/>
        <end position="157"/>
    </location>
</feature>
<evidence type="ECO:0000256" key="1">
    <source>
        <dbReference type="ARBA" id="ARBA00009179"/>
    </source>
</evidence>